<keyword evidence="1" id="KW-0812">Transmembrane</keyword>
<dbReference type="OrthoDB" id="5852634at2759"/>
<organism evidence="2">
    <name type="scientific">Heligmosomoides polygyrus</name>
    <name type="common">Parasitic roundworm</name>
    <dbReference type="NCBI Taxonomy" id="6339"/>
    <lineage>
        <taxon>Eukaryota</taxon>
        <taxon>Metazoa</taxon>
        <taxon>Ecdysozoa</taxon>
        <taxon>Nematoda</taxon>
        <taxon>Chromadorea</taxon>
        <taxon>Rhabditida</taxon>
        <taxon>Rhabditina</taxon>
        <taxon>Rhabditomorpha</taxon>
        <taxon>Strongyloidea</taxon>
        <taxon>Heligmosomidae</taxon>
        <taxon>Heligmosomoides</taxon>
    </lineage>
</organism>
<name>A0A3P7TDS8_HELPZ</name>
<protein>
    <submittedName>
        <fullName evidence="2">Uncharacterized protein</fullName>
    </submittedName>
</protein>
<evidence type="ECO:0000256" key="1">
    <source>
        <dbReference type="SAM" id="Phobius"/>
    </source>
</evidence>
<dbReference type="InterPro" id="IPR003839">
    <property type="entry name" value="7TM_GPCR_serpentine_rcpt_Sru"/>
</dbReference>
<feature type="transmembrane region" description="Helical" evidence="1">
    <location>
        <begin position="57"/>
        <end position="81"/>
    </location>
</feature>
<dbReference type="Pfam" id="PF10322">
    <property type="entry name" value="7TM_GPCR_Sru"/>
    <property type="match status" value="1"/>
</dbReference>
<dbReference type="AlphaFoldDB" id="A0A3P7TDS8"/>
<keyword evidence="1" id="KW-0472">Membrane</keyword>
<keyword evidence="1" id="KW-1133">Transmembrane helix</keyword>
<reference evidence="2" key="1">
    <citation type="submission" date="2018-11" db="EMBL/GenBank/DDBJ databases">
        <authorList>
            <consortium name="Pathogen Informatics"/>
        </authorList>
    </citation>
    <scope>NUCLEOTIDE SEQUENCE [LARGE SCALE GENOMIC DNA]</scope>
</reference>
<proteinExistence type="predicted"/>
<feature type="transmembrane region" description="Helical" evidence="1">
    <location>
        <begin position="102"/>
        <end position="120"/>
    </location>
</feature>
<accession>A0A3P7TDS8</accession>
<feature type="transmembrane region" description="Helical" evidence="1">
    <location>
        <begin position="23"/>
        <end position="45"/>
    </location>
</feature>
<gene>
    <name evidence="2" type="ORF">HPBE_LOCUS699</name>
</gene>
<evidence type="ECO:0000313" key="2">
    <source>
        <dbReference type="EMBL" id="VDO19081.1"/>
    </source>
</evidence>
<sequence>MFLYSSTDFGSPLLTHRRKFQNIFYFLFDFIMTRILVSGLITGWLTTLPVGAYLTAIYILLYHMQYMTFYSATSISVLRTIAIYSNSNRVRWTFSKIKKADFLTLHLVVVPLLGYCVLPHPN</sequence>
<dbReference type="EMBL" id="UZAH01000560">
    <property type="protein sequence ID" value="VDO19081.1"/>
    <property type="molecule type" value="Genomic_DNA"/>
</dbReference>